<dbReference type="InterPro" id="IPR001155">
    <property type="entry name" value="OxRdtase_FMN_N"/>
</dbReference>
<name>A0A9P6KFP8_9FUNG</name>
<dbReference type="Pfam" id="PF00724">
    <property type="entry name" value="Oxidored_FMN"/>
    <property type="match status" value="1"/>
</dbReference>
<proteinExistence type="inferred from homology"/>
<evidence type="ECO:0000313" key="5">
    <source>
        <dbReference type="EMBL" id="KAF9583854.1"/>
    </source>
</evidence>
<dbReference type="GO" id="GO:0010181">
    <property type="term" value="F:FMN binding"/>
    <property type="evidence" value="ECO:0007669"/>
    <property type="project" value="InterPro"/>
</dbReference>
<keyword evidence="6" id="KW-1185">Reference proteome</keyword>
<dbReference type="SUPFAM" id="SSF51395">
    <property type="entry name" value="FMN-linked oxidoreductases"/>
    <property type="match status" value="1"/>
</dbReference>
<evidence type="ECO:0000256" key="1">
    <source>
        <dbReference type="ARBA" id="ARBA00005979"/>
    </source>
</evidence>
<dbReference type="AlphaFoldDB" id="A0A9P6KFP8"/>
<comment type="similarity">
    <text evidence="1">Belongs to the NADH:flavin oxidoreductase/NADH oxidase family.</text>
</comment>
<feature type="domain" description="NADH:flavin oxidoreductase/NADH oxidase N-terminal" evidence="4">
    <location>
        <begin position="28"/>
        <end position="148"/>
    </location>
</feature>
<evidence type="ECO:0000256" key="3">
    <source>
        <dbReference type="ARBA" id="ARBA00023002"/>
    </source>
</evidence>
<dbReference type="GO" id="GO:0016491">
    <property type="term" value="F:oxidoreductase activity"/>
    <property type="evidence" value="ECO:0007669"/>
    <property type="project" value="UniProtKB-KW"/>
</dbReference>
<evidence type="ECO:0000313" key="6">
    <source>
        <dbReference type="Proteomes" id="UP000780801"/>
    </source>
</evidence>
<dbReference type="EMBL" id="JAABOA010000569">
    <property type="protein sequence ID" value="KAF9583854.1"/>
    <property type="molecule type" value="Genomic_DNA"/>
</dbReference>
<organism evidence="5 6">
    <name type="scientific">Lunasporangiospora selenospora</name>
    <dbReference type="NCBI Taxonomy" id="979761"/>
    <lineage>
        <taxon>Eukaryota</taxon>
        <taxon>Fungi</taxon>
        <taxon>Fungi incertae sedis</taxon>
        <taxon>Mucoromycota</taxon>
        <taxon>Mortierellomycotina</taxon>
        <taxon>Mortierellomycetes</taxon>
        <taxon>Mortierellales</taxon>
        <taxon>Mortierellaceae</taxon>
        <taxon>Lunasporangiospora</taxon>
    </lineage>
</organism>
<evidence type="ECO:0000259" key="4">
    <source>
        <dbReference type="Pfam" id="PF00724"/>
    </source>
</evidence>
<dbReference type="PANTHER" id="PTHR43656">
    <property type="entry name" value="BINDING OXIDOREDUCTASE, PUTATIVE (AFU_ORTHOLOGUE AFUA_2G08260)-RELATED"/>
    <property type="match status" value="1"/>
</dbReference>
<dbReference type="PANTHER" id="PTHR43656:SF2">
    <property type="entry name" value="BINDING OXIDOREDUCTASE, PUTATIVE (AFU_ORTHOLOGUE AFUA_2G08260)-RELATED"/>
    <property type="match status" value="1"/>
</dbReference>
<dbReference type="InterPro" id="IPR051799">
    <property type="entry name" value="NADH_flavin_oxidoreductase"/>
</dbReference>
<dbReference type="Proteomes" id="UP000780801">
    <property type="component" value="Unassembled WGS sequence"/>
</dbReference>
<keyword evidence="3" id="KW-0560">Oxidoreductase</keyword>
<dbReference type="OrthoDB" id="276546at2759"/>
<accession>A0A9P6KFP8</accession>
<feature type="non-terminal residue" evidence="5">
    <location>
        <position position="1"/>
    </location>
</feature>
<comment type="caution">
    <text evidence="5">The sequence shown here is derived from an EMBL/GenBank/DDBJ whole genome shotgun (WGS) entry which is preliminary data.</text>
</comment>
<evidence type="ECO:0000256" key="2">
    <source>
        <dbReference type="ARBA" id="ARBA00022630"/>
    </source>
</evidence>
<reference evidence="5" key="1">
    <citation type="journal article" date="2020" name="Fungal Divers.">
        <title>Resolving the Mortierellaceae phylogeny through synthesis of multi-gene phylogenetics and phylogenomics.</title>
        <authorList>
            <person name="Vandepol N."/>
            <person name="Liber J."/>
            <person name="Desiro A."/>
            <person name="Na H."/>
            <person name="Kennedy M."/>
            <person name="Barry K."/>
            <person name="Grigoriev I.V."/>
            <person name="Miller A.N."/>
            <person name="O'Donnell K."/>
            <person name="Stajich J.E."/>
            <person name="Bonito G."/>
        </authorList>
    </citation>
    <scope>NUCLEOTIDE SEQUENCE</scope>
    <source>
        <strain evidence="5">KOD1015</strain>
    </source>
</reference>
<dbReference type="Gene3D" id="3.20.20.70">
    <property type="entry name" value="Aldolase class I"/>
    <property type="match status" value="1"/>
</dbReference>
<gene>
    <name evidence="5" type="ORF">BGW38_008306</name>
</gene>
<keyword evidence="2" id="KW-0285">Flavoprotein</keyword>
<protein>
    <recommendedName>
        <fullName evidence="4">NADH:flavin oxidoreductase/NADH oxidase N-terminal domain-containing protein</fullName>
    </recommendedName>
</protein>
<sequence>MTVQQVDQNKPRHGSLRLSVADRELLAQPLTFPFSKKVIRNRFCKAALSEYLALPEGSLDQPHLERFTRLYEAWAEGGSGLVLTGNIMVDRDMREGERNIVVTDERDLDMLKSWAESVQKHGSTIYAQLSHPGRQAHGCMTRHPVAPSAVQVTKSHPMLRF</sequence>
<dbReference type="InterPro" id="IPR013785">
    <property type="entry name" value="Aldolase_TIM"/>
</dbReference>